<feature type="region of interest" description="Disordered" evidence="1">
    <location>
        <begin position="1"/>
        <end position="47"/>
    </location>
</feature>
<dbReference type="EMBL" id="SDEE01000666">
    <property type="protein sequence ID" value="RXW14666.1"/>
    <property type="molecule type" value="Genomic_DNA"/>
</dbReference>
<evidence type="ECO:0000313" key="3">
    <source>
        <dbReference type="Proteomes" id="UP000290288"/>
    </source>
</evidence>
<sequence length="47" mass="4801">MFSFRPIGRDFGDPVPSTPPNPGTGGQSSLADPSSSERDIPAGVDIA</sequence>
<evidence type="ECO:0000256" key="1">
    <source>
        <dbReference type="SAM" id="MobiDB-lite"/>
    </source>
</evidence>
<evidence type="ECO:0000313" key="2">
    <source>
        <dbReference type="EMBL" id="RXW14666.1"/>
    </source>
</evidence>
<reference evidence="2 3" key="1">
    <citation type="submission" date="2019-01" db="EMBL/GenBank/DDBJ databases">
        <title>Draft genome sequence of Psathyrella aberdarensis IHI B618.</title>
        <authorList>
            <person name="Buettner E."/>
            <person name="Kellner H."/>
        </authorList>
    </citation>
    <scope>NUCLEOTIDE SEQUENCE [LARGE SCALE GENOMIC DNA]</scope>
    <source>
        <strain evidence="2 3">IHI B618</strain>
    </source>
</reference>
<accession>A0A4Q2D7U1</accession>
<name>A0A4Q2D7U1_9AGAR</name>
<dbReference type="Proteomes" id="UP000290288">
    <property type="component" value="Unassembled WGS sequence"/>
</dbReference>
<protein>
    <submittedName>
        <fullName evidence="2">Uncharacterized protein</fullName>
    </submittedName>
</protein>
<organism evidence="2 3">
    <name type="scientific">Candolleomyces aberdarensis</name>
    <dbReference type="NCBI Taxonomy" id="2316362"/>
    <lineage>
        <taxon>Eukaryota</taxon>
        <taxon>Fungi</taxon>
        <taxon>Dikarya</taxon>
        <taxon>Basidiomycota</taxon>
        <taxon>Agaricomycotina</taxon>
        <taxon>Agaricomycetes</taxon>
        <taxon>Agaricomycetidae</taxon>
        <taxon>Agaricales</taxon>
        <taxon>Agaricineae</taxon>
        <taxon>Psathyrellaceae</taxon>
        <taxon>Candolleomyces</taxon>
    </lineage>
</organism>
<keyword evidence="3" id="KW-1185">Reference proteome</keyword>
<gene>
    <name evidence="2" type="ORF">EST38_g11194</name>
</gene>
<dbReference type="AlphaFoldDB" id="A0A4Q2D7U1"/>
<comment type="caution">
    <text evidence="2">The sequence shown here is derived from an EMBL/GenBank/DDBJ whole genome shotgun (WGS) entry which is preliminary data.</text>
</comment>
<proteinExistence type="predicted"/>